<proteinExistence type="predicted"/>
<evidence type="ECO:0000256" key="1">
    <source>
        <dbReference type="SAM" id="MobiDB-lite"/>
    </source>
</evidence>
<protein>
    <recommendedName>
        <fullName evidence="4">F-box domain-containing protein</fullName>
    </recommendedName>
</protein>
<dbReference type="OrthoDB" id="5397846at2759"/>
<reference evidence="3" key="1">
    <citation type="journal article" date="2020" name="Stud. Mycol.">
        <title>101 Dothideomycetes genomes: A test case for predicting lifestyles and emergence of pathogens.</title>
        <authorList>
            <person name="Haridas S."/>
            <person name="Albert R."/>
            <person name="Binder M."/>
            <person name="Bloem J."/>
            <person name="LaButti K."/>
            <person name="Salamov A."/>
            <person name="Andreopoulos B."/>
            <person name="Baker S."/>
            <person name="Barry K."/>
            <person name="Bills G."/>
            <person name="Bluhm B."/>
            <person name="Cannon C."/>
            <person name="Castanera R."/>
            <person name="Culley D."/>
            <person name="Daum C."/>
            <person name="Ezra D."/>
            <person name="Gonzalez J."/>
            <person name="Henrissat B."/>
            <person name="Kuo A."/>
            <person name="Liang C."/>
            <person name="Lipzen A."/>
            <person name="Lutzoni F."/>
            <person name="Magnuson J."/>
            <person name="Mondo S."/>
            <person name="Nolan M."/>
            <person name="Ohm R."/>
            <person name="Pangilinan J."/>
            <person name="Park H.-J."/>
            <person name="Ramirez L."/>
            <person name="Alfaro M."/>
            <person name="Sun H."/>
            <person name="Tritt A."/>
            <person name="Yoshinaga Y."/>
            <person name="Zwiers L.-H."/>
            <person name="Turgeon B."/>
            <person name="Goodwin S."/>
            <person name="Spatafora J."/>
            <person name="Crous P."/>
            <person name="Grigoriev I."/>
        </authorList>
    </citation>
    <scope>NUCLEOTIDE SEQUENCE [LARGE SCALE GENOMIC DNA]</scope>
    <source>
        <strain evidence="3">CBS 304.66</strain>
    </source>
</reference>
<feature type="region of interest" description="Disordered" evidence="1">
    <location>
        <begin position="1"/>
        <end position="33"/>
    </location>
</feature>
<dbReference type="AlphaFoldDB" id="A0A9P4KEU6"/>
<dbReference type="InterPro" id="IPR038883">
    <property type="entry name" value="AN11006-like"/>
</dbReference>
<evidence type="ECO:0000313" key="2">
    <source>
        <dbReference type="EMBL" id="KAF2264814.1"/>
    </source>
</evidence>
<comment type="caution">
    <text evidence="2">The sequence shown here is derived from an EMBL/GenBank/DDBJ whole genome shotgun (WGS) entry which is preliminary data.</text>
</comment>
<sequence>MSQVQHTQVIDASRRQSKRKRVQVNYYESEPEDTIDLEEEAEQVFQYSRPKKSRQSRPLPKHKIFPFLELPAEVRNIIYGYCLTDSRGVHLISVTEKYRRTVMRAPVSYMRRIYNRHNYSNDDNMSEEEMIRPQPLVPAILVVNQQLFKEGRDFLYGNEFHVADPLALHSFIVNIGPRAASFLSHITLRGWGGYRGMHKAYNHAAFAVLACATNLKKFKFATTISWGGEPKWIARQLYRDGFPWLEAVGMAKGRDDAAIDIVELSSENFRGRGWRRREGLNEGEDYKKFKVELSKLLNAHTKAVWSKKPKKKVVEEL</sequence>
<dbReference type="PANTHER" id="PTHR42085:SF8">
    <property type="entry name" value="F-BOX DOMAIN-CONTAINING PROTEIN"/>
    <property type="match status" value="1"/>
</dbReference>
<accession>A0A9P4KEU6</accession>
<gene>
    <name evidence="2" type="ORF">CC78DRAFT_220846</name>
</gene>
<organism evidence="2 3">
    <name type="scientific">Lojkania enalia</name>
    <dbReference type="NCBI Taxonomy" id="147567"/>
    <lineage>
        <taxon>Eukaryota</taxon>
        <taxon>Fungi</taxon>
        <taxon>Dikarya</taxon>
        <taxon>Ascomycota</taxon>
        <taxon>Pezizomycotina</taxon>
        <taxon>Dothideomycetes</taxon>
        <taxon>Pleosporomycetidae</taxon>
        <taxon>Pleosporales</taxon>
        <taxon>Pleosporales incertae sedis</taxon>
        <taxon>Lojkania</taxon>
    </lineage>
</organism>
<evidence type="ECO:0000313" key="3">
    <source>
        <dbReference type="Proteomes" id="UP000800093"/>
    </source>
</evidence>
<feature type="compositionally biased region" description="Polar residues" evidence="1">
    <location>
        <begin position="1"/>
        <end position="10"/>
    </location>
</feature>
<dbReference type="EMBL" id="ML986613">
    <property type="protein sequence ID" value="KAF2264814.1"/>
    <property type="molecule type" value="Genomic_DNA"/>
</dbReference>
<dbReference type="PANTHER" id="PTHR42085">
    <property type="entry name" value="F-BOX DOMAIN-CONTAINING PROTEIN"/>
    <property type="match status" value="1"/>
</dbReference>
<keyword evidence="3" id="KW-1185">Reference proteome</keyword>
<dbReference type="Proteomes" id="UP000800093">
    <property type="component" value="Unassembled WGS sequence"/>
</dbReference>
<evidence type="ECO:0008006" key="4">
    <source>
        <dbReference type="Google" id="ProtNLM"/>
    </source>
</evidence>
<name>A0A9P4KEU6_9PLEO</name>